<accession>A0A4S4LUD2</accession>
<feature type="region of interest" description="Disordered" evidence="1">
    <location>
        <begin position="1"/>
        <end position="257"/>
    </location>
</feature>
<protein>
    <submittedName>
        <fullName evidence="2">Uncharacterized protein</fullName>
    </submittedName>
</protein>
<keyword evidence="3" id="KW-1185">Reference proteome</keyword>
<comment type="caution">
    <text evidence="2">The sequence shown here is derived from an EMBL/GenBank/DDBJ whole genome shotgun (WGS) entry which is preliminary data.</text>
</comment>
<sequence length="270" mass="29841">MPKDKKPSTGTGRGRPKKTLTAEEQAEKHEMKKAKDRERSQKAREKKKADREAEQAQKIMGIATMEVDRRRQVTEKIAAALGPPKRALSTGRRTTRQRKEVKADKADSPDEEAGEQSSTDVDVDNDDQQIDGMRTGQLTRQGAMANVMDTPHQSTGPTRPHTRPQSYDSCEESGEQLTDNDGGKAGELATIPPSVAESTPKHRVLIDLSSTVKPATRMASRAQKRKSLSPKMKRMPPSALKSILKKPGSKCTYQQNTDIDMLRHSSIIST</sequence>
<dbReference type="AlphaFoldDB" id="A0A4S4LUD2"/>
<dbReference type="Proteomes" id="UP000308730">
    <property type="component" value="Unassembled WGS sequence"/>
</dbReference>
<proteinExistence type="predicted"/>
<feature type="compositionally biased region" description="Polar residues" evidence="1">
    <location>
        <begin position="151"/>
        <end position="168"/>
    </location>
</feature>
<feature type="compositionally biased region" description="Basic and acidic residues" evidence="1">
    <location>
        <begin position="97"/>
        <end position="108"/>
    </location>
</feature>
<evidence type="ECO:0000313" key="3">
    <source>
        <dbReference type="Proteomes" id="UP000308730"/>
    </source>
</evidence>
<feature type="compositionally biased region" description="Basic residues" evidence="1">
    <location>
        <begin position="222"/>
        <end position="234"/>
    </location>
</feature>
<organism evidence="2 3">
    <name type="scientific">Antrodiella citrinella</name>
    <dbReference type="NCBI Taxonomy" id="2447956"/>
    <lineage>
        <taxon>Eukaryota</taxon>
        <taxon>Fungi</taxon>
        <taxon>Dikarya</taxon>
        <taxon>Basidiomycota</taxon>
        <taxon>Agaricomycotina</taxon>
        <taxon>Agaricomycetes</taxon>
        <taxon>Polyporales</taxon>
        <taxon>Steccherinaceae</taxon>
        <taxon>Antrodiella</taxon>
    </lineage>
</organism>
<reference evidence="2 3" key="1">
    <citation type="submission" date="2019-02" db="EMBL/GenBank/DDBJ databases">
        <title>Genome sequencing of the rare red list fungi Antrodiella citrinella (Flaviporus citrinellus).</title>
        <authorList>
            <person name="Buettner E."/>
            <person name="Kellner H."/>
        </authorList>
    </citation>
    <scope>NUCLEOTIDE SEQUENCE [LARGE SCALE GENOMIC DNA]</scope>
    <source>
        <strain evidence="2 3">DSM 108506</strain>
    </source>
</reference>
<feature type="compositionally biased region" description="Basic and acidic residues" evidence="1">
    <location>
        <begin position="25"/>
        <end position="55"/>
    </location>
</feature>
<evidence type="ECO:0000256" key="1">
    <source>
        <dbReference type="SAM" id="MobiDB-lite"/>
    </source>
</evidence>
<dbReference type="EMBL" id="SGPM01000780">
    <property type="protein sequence ID" value="THH15895.1"/>
    <property type="molecule type" value="Genomic_DNA"/>
</dbReference>
<gene>
    <name evidence="2" type="ORF">EUX98_g9391</name>
</gene>
<name>A0A4S4LUD2_9APHY</name>
<evidence type="ECO:0000313" key="2">
    <source>
        <dbReference type="EMBL" id="THH15895.1"/>
    </source>
</evidence>